<accession>A0A6A5BW49</accession>
<dbReference type="OMA" id="QMYQIIS"/>
<organism evidence="2 3">
    <name type="scientific">Naegleria fowleri</name>
    <name type="common">Brain eating amoeba</name>
    <dbReference type="NCBI Taxonomy" id="5763"/>
    <lineage>
        <taxon>Eukaryota</taxon>
        <taxon>Discoba</taxon>
        <taxon>Heterolobosea</taxon>
        <taxon>Tetramitia</taxon>
        <taxon>Eutetramitia</taxon>
        <taxon>Vahlkampfiidae</taxon>
        <taxon>Naegleria</taxon>
    </lineage>
</organism>
<dbReference type="Gene3D" id="3.40.50.410">
    <property type="entry name" value="von Willebrand factor, type A domain"/>
    <property type="match status" value="1"/>
</dbReference>
<evidence type="ECO:0000313" key="3">
    <source>
        <dbReference type="Proteomes" id="UP000444721"/>
    </source>
</evidence>
<feature type="domain" description="VWFA" evidence="1">
    <location>
        <begin position="49"/>
        <end position="224"/>
    </location>
</feature>
<evidence type="ECO:0000313" key="2">
    <source>
        <dbReference type="EMBL" id="KAF0981467.1"/>
    </source>
</evidence>
<dbReference type="InterPro" id="IPR036465">
    <property type="entry name" value="vWFA_dom_sf"/>
</dbReference>
<dbReference type="PANTHER" id="PTHR10579:SF43">
    <property type="entry name" value="ZINC FINGER (C3HC4-TYPE RING FINGER) FAMILY PROTEIN"/>
    <property type="match status" value="1"/>
</dbReference>
<name>A0A6A5BW49_NAEFO</name>
<dbReference type="OrthoDB" id="10267238at2759"/>
<evidence type="ECO:0000259" key="1">
    <source>
        <dbReference type="PROSITE" id="PS50234"/>
    </source>
</evidence>
<dbReference type="VEuPathDB" id="AmoebaDB:FDP41_012124"/>
<dbReference type="VEuPathDB" id="AmoebaDB:NfTy_038230"/>
<dbReference type="RefSeq" id="XP_044566180.1">
    <property type="nucleotide sequence ID" value="XM_044702609.1"/>
</dbReference>
<comment type="caution">
    <text evidence="2">The sequence shown here is derived from an EMBL/GenBank/DDBJ whole genome shotgun (WGS) entry which is preliminary data.</text>
</comment>
<dbReference type="VEuPathDB" id="AmoebaDB:NF0046640"/>
<dbReference type="Proteomes" id="UP000444721">
    <property type="component" value="Unassembled WGS sequence"/>
</dbReference>
<dbReference type="EMBL" id="VFQX01000013">
    <property type="protein sequence ID" value="KAF0981467.1"/>
    <property type="molecule type" value="Genomic_DNA"/>
</dbReference>
<dbReference type="SUPFAM" id="SSF53300">
    <property type="entry name" value="vWA-like"/>
    <property type="match status" value="1"/>
</dbReference>
<dbReference type="Pfam" id="PF25524">
    <property type="entry name" value="RSLD_CPSF6"/>
    <property type="match status" value="1"/>
</dbReference>
<keyword evidence="3" id="KW-1185">Reference proteome</keyword>
<dbReference type="PANTHER" id="PTHR10579">
    <property type="entry name" value="CALCIUM-ACTIVATED CHLORIDE CHANNEL REGULATOR"/>
    <property type="match status" value="1"/>
</dbReference>
<dbReference type="SMART" id="SM00327">
    <property type="entry name" value="VWA"/>
    <property type="match status" value="1"/>
</dbReference>
<sequence length="460" mass="51175">MYIPPLSLVCKLEYDQVKFSDPCASMIGMASITAPAFESQEFQSRAPIDLCCVIDKSGSMEGSKLELLKTSLLFMVDQMKPHDRICIVEFDSDVNTCLPLTQMDKIGKTKAHHAIGSIKAGSCTNISGALLEAFDIMSQRTQIATISSILLFTDGLPTKGIMSQEKLVQMIEKCIQKSSCSLFTFGFGEEHSSNCLVALSQSGGGLYYYIKKEDEIPQAFSDCLGGLLTVFAQNITLKIRCTGDNGVILKGVILNQGGYKQQVIDPNKEIHVKLGDIYAEEQRDILFEMQLPMLRSPIEKQELVTVTLEYFNVEKADKEFLVCETFVSRSEQTKNSTIENNSSLTLIDMQRNRIAAANALQQARNYADNNGLENARNLLGNVIGQIQTSPSNRETFCQALIRDLRECLEEMTSNDRYQQVGSKVVNAMWCANVQQRSNISSRTFETKSKKIAKAKVVSFK</sequence>
<dbReference type="InterPro" id="IPR002035">
    <property type="entry name" value="VWF_A"/>
</dbReference>
<dbReference type="GeneID" id="68119339"/>
<proteinExistence type="predicted"/>
<reference evidence="2 3" key="1">
    <citation type="journal article" date="2019" name="Sci. Rep.">
        <title>Nanopore sequencing improves the draft genome of the human pathogenic amoeba Naegleria fowleri.</title>
        <authorList>
            <person name="Liechti N."/>
            <person name="Schurch N."/>
            <person name="Bruggmann R."/>
            <person name="Wittwer M."/>
        </authorList>
    </citation>
    <scope>NUCLEOTIDE SEQUENCE [LARGE SCALE GENOMIC DNA]</scope>
    <source>
        <strain evidence="2 3">ATCC 30894</strain>
    </source>
</reference>
<dbReference type="Pfam" id="PF00092">
    <property type="entry name" value="VWA"/>
    <property type="match status" value="1"/>
</dbReference>
<protein>
    <recommendedName>
        <fullName evidence="1">VWFA domain-containing protein</fullName>
    </recommendedName>
</protein>
<dbReference type="InterPro" id="IPR057951">
    <property type="entry name" value="CPSF6/7_RSLD_N"/>
</dbReference>
<dbReference type="AlphaFoldDB" id="A0A6A5BW49"/>
<dbReference type="InterPro" id="IPR051266">
    <property type="entry name" value="CLCR"/>
</dbReference>
<gene>
    <name evidence="2" type="ORF">FDP41_012124</name>
</gene>
<dbReference type="PROSITE" id="PS50234">
    <property type="entry name" value="VWFA"/>
    <property type="match status" value="1"/>
</dbReference>